<keyword evidence="2" id="KW-0479">Metal-binding</keyword>
<gene>
    <name evidence="7" type="ORF">C5Y93_15260</name>
</gene>
<comment type="caution">
    <text evidence="7">The sequence shown here is derived from an EMBL/GenBank/DDBJ whole genome shotgun (WGS) entry which is preliminary data.</text>
</comment>
<dbReference type="GO" id="GO:0008270">
    <property type="term" value="F:zinc ion binding"/>
    <property type="evidence" value="ECO:0007669"/>
    <property type="project" value="UniProtKB-KW"/>
</dbReference>
<dbReference type="GO" id="GO:0016787">
    <property type="term" value="F:hydrolase activity"/>
    <property type="evidence" value="ECO:0007669"/>
    <property type="project" value="UniProtKB-KW"/>
</dbReference>
<protein>
    <submittedName>
        <fullName evidence="7">Helicase SNF2</fullName>
    </submittedName>
</protein>
<keyword evidence="2" id="KW-0862">Zinc</keyword>
<dbReference type="InterPro" id="IPR027417">
    <property type="entry name" value="P-loop_NTPase"/>
</dbReference>
<evidence type="ECO:0000256" key="2">
    <source>
        <dbReference type="PROSITE-ProRule" id="PRU00325"/>
    </source>
</evidence>
<keyword evidence="7" id="KW-0067">ATP-binding</keyword>
<feature type="domain" description="SWIM-type" evidence="4">
    <location>
        <begin position="50"/>
        <end position="88"/>
    </location>
</feature>
<sequence length="1110" mass="125234">MPLADLVKSHFVSKIRERGMQYVNAGSVELMEHQSTWATLEVEGSAEECYNVHLEWSRRNDVHMECDCPHFGRGNNCKHLWAAIVYLDRNMVKLGLKFPEGPGRPHNAPRQQTKPASSPPPKEEAPPPVPAKQAQPWRSLLSRFPVQVARKAHPSTNTPSESSARVCFRLNLYVGGSAPLIELYQQEPSEEDSWGPLEPLQLDDRRVPQITNPDDRRLLLDLLGHQVLEDNSAPGFIGDYFDSPRGTEILLNPELFETILPQLSATGRFLFWREEKPEYSEPRPILWNDGPPWKFRLCASRDEANRQWKLTGELYQGRKKRPLEDGLRFYGSGIMLFDGELCRFDPPADMRWLQLCLDEEAVTVPFDDRKKLIEELWQTGRAVTVTGDKALNVRGSVGDVKGKVVIHSPDRRYYYGASTTLYASVSFRYGKKEVPLLSKQYAWFDAESSRVMTYNDQAEQALLTQLMQVGMQEKAVSPYGYQDPGHLQFPASFLNDVVDTLVDQDWEVHADGARVRKANSLAMSVRSGVDWFDLEGSVDFDGQTVPLPELLAAVRRNEKSILLGDGSRGILPHKWLEQYQSLAGFAEKGDGDSLRFQSSQALLLDAMLSTSEANQSLQVDRRFAAQRKKLKTFAGIKPAKPSKRFQGSLREYQQEGLGWMLFLEKFGLGGCLADDMGLGKTVQVLALLADRQRRRGKKESARPALIVVPNSILHNWRQEAERFAPNLNVAEYTGTRRKKELPDLEQFDLVLTTYGTMRKDIERLSNIPWDYVILDEAQAIKNASSQTAKASRLLNARHRLALSGTPIENHLGELWSLFDFLNPGLLGSSTAFKSLTRDGSQNDPQNIEALREGIAPFLLRRTKAEVLPQLPKKMEQRLYCELPAAQQKQYDQMREHYRQGLAQKIAETGLAKAKIHVLEALLRLRQTACHPGLVDPQQKSKSSAKLDLLMEQLEEVVGEGHKALIFSQFTTMLHIVQERLDKAGIRHEYLDGKTKDRQGCVERFQNDPACSVFLISLKAGGTGLNLTAADYVYLLDPWWNPAVEAQAIDRAHRMGQTKSVFAYRLIARNTVEEKILELQSQKNALADALISADSSLLKSLTAEDLQAILS</sequence>
<dbReference type="InterPro" id="IPR049730">
    <property type="entry name" value="SNF2/RAD54-like_C"/>
</dbReference>
<dbReference type="GO" id="GO:0004386">
    <property type="term" value="F:helicase activity"/>
    <property type="evidence" value="ECO:0007669"/>
    <property type="project" value="UniProtKB-KW"/>
</dbReference>
<proteinExistence type="predicted"/>
<dbReference type="InterPro" id="IPR001650">
    <property type="entry name" value="Helicase_C-like"/>
</dbReference>
<dbReference type="OrthoDB" id="9814088at2"/>
<dbReference type="Gene3D" id="3.40.50.10810">
    <property type="entry name" value="Tandem AAA-ATPase domain"/>
    <property type="match status" value="1"/>
</dbReference>
<dbReference type="InterPro" id="IPR000330">
    <property type="entry name" value="SNF2_N"/>
</dbReference>
<keyword evidence="1" id="KW-0378">Hydrolase</keyword>
<feature type="region of interest" description="Disordered" evidence="3">
    <location>
        <begin position="98"/>
        <end position="135"/>
    </location>
</feature>
<dbReference type="Pfam" id="PF00176">
    <property type="entry name" value="SNF2-rel_dom"/>
    <property type="match status" value="1"/>
</dbReference>
<dbReference type="Proteomes" id="UP000237819">
    <property type="component" value="Unassembled WGS sequence"/>
</dbReference>
<dbReference type="EMBL" id="PUHZ01000015">
    <property type="protein sequence ID" value="PQO45310.1"/>
    <property type="molecule type" value="Genomic_DNA"/>
</dbReference>
<dbReference type="PROSITE" id="PS51194">
    <property type="entry name" value="HELICASE_CTER"/>
    <property type="match status" value="1"/>
</dbReference>
<dbReference type="SMART" id="SM00490">
    <property type="entry name" value="HELICc"/>
    <property type="match status" value="1"/>
</dbReference>
<dbReference type="InterPro" id="IPR038718">
    <property type="entry name" value="SNF2-like_sf"/>
</dbReference>
<keyword evidence="2" id="KW-0863">Zinc-finger</keyword>
<dbReference type="PANTHER" id="PTHR10799">
    <property type="entry name" value="SNF2/RAD54 HELICASE FAMILY"/>
    <property type="match status" value="1"/>
</dbReference>
<dbReference type="SUPFAM" id="SSF52540">
    <property type="entry name" value="P-loop containing nucleoside triphosphate hydrolases"/>
    <property type="match status" value="2"/>
</dbReference>
<organism evidence="7 8">
    <name type="scientific">Blastopirellula marina</name>
    <dbReference type="NCBI Taxonomy" id="124"/>
    <lineage>
        <taxon>Bacteria</taxon>
        <taxon>Pseudomonadati</taxon>
        <taxon>Planctomycetota</taxon>
        <taxon>Planctomycetia</taxon>
        <taxon>Pirellulales</taxon>
        <taxon>Pirellulaceae</taxon>
        <taxon>Blastopirellula</taxon>
    </lineage>
</organism>
<reference evidence="7 8" key="1">
    <citation type="submission" date="2018-02" db="EMBL/GenBank/DDBJ databases">
        <title>Comparative genomes isolates from brazilian mangrove.</title>
        <authorList>
            <person name="Araujo J.E."/>
            <person name="Taketani R.G."/>
            <person name="Silva M.C.P."/>
            <person name="Loureco M.V."/>
            <person name="Andreote F.D."/>
        </authorList>
    </citation>
    <scope>NUCLEOTIDE SEQUENCE [LARGE SCALE GENOMIC DNA]</scope>
    <source>
        <strain evidence="7 8">Nap-Phe MGV</strain>
    </source>
</reference>
<dbReference type="SMART" id="SM00487">
    <property type="entry name" value="DEXDc"/>
    <property type="match status" value="1"/>
</dbReference>
<dbReference type="Gene3D" id="3.40.50.300">
    <property type="entry name" value="P-loop containing nucleotide triphosphate hydrolases"/>
    <property type="match status" value="1"/>
</dbReference>
<dbReference type="PROSITE" id="PS50966">
    <property type="entry name" value="ZF_SWIM"/>
    <property type="match status" value="1"/>
</dbReference>
<dbReference type="RefSeq" id="WP_105336290.1">
    <property type="nucleotide sequence ID" value="NZ_PUHZ01000015.1"/>
</dbReference>
<evidence type="ECO:0000259" key="6">
    <source>
        <dbReference type="PROSITE" id="PS51194"/>
    </source>
</evidence>
<evidence type="ECO:0000256" key="1">
    <source>
        <dbReference type="ARBA" id="ARBA00022801"/>
    </source>
</evidence>
<dbReference type="AlphaFoldDB" id="A0A2S8GLL8"/>
<dbReference type="InterPro" id="IPR014001">
    <property type="entry name" value="Helicase_ATP-bd"/>
</dbReference>
<evidence type="ECO:0000259" key="5">
    <source>
        <dbReference type="PROSITE" id="PS51192"/>
    </source>
</evidence>
<dbReference type="InterPro" id="IPR007527">
    <property type="entry name" value="Znf_SWIM"/>
</dbReference>
<evidence type="ECO:0000313" key="7">
    <source>
        <dbReference type="EMBL" id="PQO45310.1"/>
    </source>
</evidence>
<accession>A0A2S8GLL8</accession>
<feature type="domain" description="Helicase C-terminal" evidence="6">
    <location>
        <begin position="945"/>
        <end position="1097"/>
    </location>
</feature>
<dbReference type="CDD" id="cd18793">
    <property type="entry name" value="SF2_C_SNF"/>
    <property type="match status" value="1"/>
</dbReference>
<dbReference type="CDD" id="cd18012">
    <property type="entry name" value="DEXQc_arch_SWI2_SNF2"/>
    <property type="match status" value="1"/>
</dbReference>
<evidence type="ECO:0000259" key="4">
    <source>
        <dbReference type="PROSITE" id="PS50966"/>
    </source>
</evidence>
<evidence type="ECO:0000313" key="8">
    <source>
        <dbReference type="Proteomes" id="UP000237819"/>
    </source>
</evidence>
<name>A0A2S8GLL8_9BACT</name>
<evidence type="ECO:0000256" key="3">
    <source>
        <dbReference type="SAM" id="MobiDB-lite"/>
    </source>
</evidence>
<dbReference type="GO" id="GO:0005524">
    <property type="term" value="F:ATP binding"/>
    <property type="evidence" value="ECO:0007669"/>
    <property type="project" value="InterPro"/>
</dbReference>
<keyword evidence="7" id="KW-0547">Nucleotide-binding</keyword>
<keyword evidence="7" id="KW-0347">Helicase</keyword>
<dbReference type="Pfam" id="PF00271">
    <property type="entry name" value="Helicase_C"/>
    <property type="match status" value="1"/>
</dbReference>
<dbReference type="PROSITE" id="PS51192">
    <property type="entry name" value="HELICASE_ATP_BIND_1"/>
    <property type="match status" value="1"/>
</dbReference>
<feature type="domain" description="Helicase ATP-binding" evidence="5">
    <location>
        <begin position="661"/>
        <end position="824"/>
    </location>
</feature>